<name>A0A2N0RIM9_9GLOM</name>
<sequence>MYESLALSSSKLSVSMTKLRLNREVLNSAEERLLTFQQGEDTGVLATETEEEDSEEEEEKDELESGIVVARNISLNNYLNYRNGETGFRLTCDYLMETSLFTRHLLPLVSEMCEISIGSIQPDDLPQPAAGRGCDLDDWPYPTVVSKVGVSEGLVSLHSLTNKYFSLRTIRVYLAITIFGRRRPNIPDYQINIPAAEIFRGSPAGVPPNLVVDYKR</sequence>
<evidence type="ECO:0000313" key="2">
    <source>
        <dbReference type="EMBL" id="PKC63156.1"/>
    </source>
</evidence>
<proteinExistence type="predicted"/>
<dbReference type="AlphaFoldDB" id="A0A2N0RIM9"/>
<evidence type="ECO:0000313" key="3">
    <source>
        <dbReference type="Proteomes" id="UP000232688"/>
    </source>
</evidence>
<dbReference type="EMBL" id="LLXH01000767">
    <property type="protein sequence ID" value="PKC63156.1"/>
    <property type="molecule type" value="Genomic_DNA"/>
</dbReference>
<dbReference type="VEuPathDB" id="FungiDB:RhiirA1_464125"/>
<protein>
    <submittedName>
        <fullName evidence="2">Uncharacterized protein</fullName>
    </submittedName>
</protein>
<comment type="caution">
    <text evidence="2">The sequence shown here is derived from an EMBL/GenBank/DDBJ whole genome shotgun (WGS) entry which is preliminary data.</text>
</comment>
<evidence type="ECO:0000256" key="1">
    <source>
        <dbReference type="SAM" id="MobiDB-lite"/>
    </source>
</evidence>
<feature type="compositionally biased region" description="Acidic residues" evidence="1">
    <location>
        <begin position="48"/>
        <end position="63"/>
    </location>
</feature>
<reference evidence="2 3" key="2">
    <citation type="submission" date="2017-10" db="EMBL/GenBank/DDBJ databases">
        <title>Genome analyses suggest a sexual origin of heterokaryosis in a supposedly ancient asexual fungus.</title>
        <authorList>
            <person name="Corradi N."/>
            <person name="Sedzielewska K."/>
            <person name="Noel J."/>
            <person name="Charron P."/>
            <person name="Farinelli L."/>
            <person name="Marton T."/>
            <person name="Kruger M."/>
            <person name="Pelin A."/>
            <person name="Brachmann A."/>
            <person name="Corradi N."/>
        </authorList>
    </citation>
    <scope>NUCLEOTIDE SEQUENCE [LARGE SCALE GENOMIC DNA]</scope>
    <source>
        <strain evidence="2 3">A1</strain>
    </source>
</reference>
<reference evidence="2 3" key="1">
    <citation type="submission" date="2017-10" db="EMBL/GenBank/DDBJ databases">
        <title>Extensive intraspecific genome diversity in a model arbuscular mycorrhizal fungus.</title>
        <authorList>
            <person name="Chen E.C.H."/>
            <person name="Morin E."/>
            <person name="Baudet D."/>
            <person name="Noel J."/>
            <person name="Ndikumana S."/>
            <person name="Charron P."/>
            <person name="St-Onge C."/>
            <person name="Giorgi J."/>
            <person name="Grigoriev I.V."/>
            <person name="Roux C."/>
            <person name="Martin F.M."/>
            <person name="Corradi N."/>
        </authorList>
    </citation>
    <scope>NUCLEOTIDE SEQUENCE [LARGE SCALE GENOMIC DNA]</scope>
    <source>
        <strain evidence="2 3">A1</strain>
    </source>
</reference>
<accession>A0A2N0RIM9</accession>
<dbReference type="Proteomes" id="UP000232688">
    <property type="component" value="Unassembled WGS sequence"/>
</dbReference>
<gene>
    <name evidence="2" type="ORF">RhiirA1_464125</name>
</gene>
<feature type="region of interest" description="Disordered" evidence="1">
    <location>
        <begin position="37"/>
        <end position="63"/>
    </location>
</feature>
<organism evidence="2 3">
    <name type="scientific">Rhizophagus irregularis</name>
    <dbReference type="NCBI Taxonomy" id="588596"/>
    <lineage>
        <taxon>Eukaryota</taxon>
        <taxon>Fungi</taxon>
        <taxon>Fungi incertae sedis</taxon>
        <taxon>Mucoromycota</taxon>
        <taxon>Glomeromycotina</taxon>
        <taxon>Glomeromycetes</taxon>
        <taxon>Glomerales</taxon>
        <taxon>Glomeraceae</taxon>
        <taxon>Rhizophagus</taxon>
    </lineage>
</organism>